<keyword evidence="4" id="KW-0539">Nucleus</keyword>
<dbReference type="Pfam" id="PF02234">
    <property type="entry name" value="CDI"/>
    <property type="match status" value="1"/>
</dbReference>
<proteinExistence type="inferred from homology"/>
<accession>A0A7R8WDN4</accession>
<evidence type="ECO:0000256" key="1">
    <source>
        <dbReference type="ARBA" id="ARBA00004123"/>
    </source>
</evidence>
<sequence>MRSWNGGEFRLPCDCGTPDGGSSPDGSVHAGQSRSREVGFGTWRQCGARFFNAWGTSERAQFSSVQSPSSTLESSDDPRRTLTSLVSQLEELRRTQSKRPPVRCLFGAADPAENAAFLKREWEKLHQEMKERWNFDFQTGHPLGGRYEWQPASVDRVPCRSEGGSPREEEEEQGDEQTMSWQSRVQESIDDESSLTTLSGTSRRRKQLCLTGELSAVFDRHVFHHEEAKAA</sequence>
<dbReference type="AlphaFoldDB" id="A0A7R8WDN4"/>
<evidence type="ECO:0000256" key="4">
    <source>
        <dbReference type="ARBA" id="ARBA00023242"/>
    </source>
</evidence>
<dbReference type="GO" id="GO:0004861">
    <property type="term" value="F:cyclin-dependent protein serine/threonine kinase inhibitor activity"/>
    <property type="evidence" value="ECO:0007669"/>
    <property type="project" value="InterPro"/>
</dbReference>
<dbReference type="EMBL" id="OB661529">
    <property type="protein sequence ID" value="CAD7228416.1"/>
    <property type="molecule type" value="Genomic_DNA"/>
</dbReference>
<organism evidence="7">
    <name type="scientific">Cyprideis torosa</name>
    <dbReference type="NCBI Taxonomy" id="163714"/>
    <lineage>
        <taxon>Eukaryota</taxon>
        <taxon>Metazoa</taxon>
        <taxon>Ecdysozoa</taxon>
        <taxon>Arthropoda</taxon>
        <taxon>Crustacea</taxon>
        <taxon>Oligostraca</taxon>
        <taxon>Ostracoda</taxon>
        <taxon>Podocopa</taxon>
        <taxon>Podocopida</taxon>
        <taxon>Cytherocopina</taxon>
        <taxon>Cytheroidea</taxon>
        <taxon>Cytherideidae</taxon>
        <taxon>Cyprideis</taxon>
    </lineage>
</organism>
<dbReference type="PANTHER" id="PTHR10265">
    <property type="entry name" value="CYCLIN-DEPENDENT KINASE INHIBITOR 1"/>
    <property type="match status" value="1"/>
</dbReference>
<name>A0A7R8WDN4_9CRUS</name>
<dbReference type="InterPro" id="IPR044898">
    <property type="entry name" value="CDI_dom_sf"/>
</dbReference>
<gene>
    <name evidence="7" type="ORF">CTOB1V02_LOCUS6299</name>
</gene>
<feature type="region of interest" description="Disordered" evidence="6">
    <location>
        <begin position="1"/>
        <end position="34"/>
    </location>
</feature>
<comment type="similarity">
    <text evidence="2">Belongs to the CDI family.</text>
</comment>
<dbReference type="OrthoDB" id="9940972at2759"/>
<dbReference type="InterPro" id="IPR003175">
    <property type="entry name" value="CDI_dom"/>
</dbReference>
<reference evidence="7" key="1">
    <citation type="submission" date="2020-11" db="EMBL/GenBank/DDBJ databases">
        <authorList>
            <person name="Tran Van P."/>
        </authorList>
    </citation>
    <scope>NUCLEOTIDE SEQUENCE</scope>
</reference>
<dbReference type="PANTHER" id="PTHR10265:SF45">
    <property type="entry name" value="DACAPO"/>
    <property type="match status" value="1"/>
</dbReference>
<protein>
    <submittedName>
        <fullName evidence="7">Uncharacterized protein</fullName>
    </submittedName>
</protein>
<feature type="region of interest" description="Disordered" evidence="6">
    <location>
        <begin position="156"/>
        <end position="202"/>
    </location>
</feature>
<evidence type="ECO:0000313" key="7">
    <source>
        <dbReference type="EMBL" id="CAD7228416.1"/>
    </source>
</evidence>
<evidence type="ECO:0000256" key="2">
    <source>
        <dbReference type="ARBA" id="ARBA00006726"/>
    </source>
</evidence>
<keyword evidence="3" id="KW-0649">Protein kinase inhibitor</keyword>
<evidence type="ECO:0000256" key="3">
    <source>
        <dbReference type="ARBA" id="ARBA00023013"/>
    </source>
</evidence>
<keyword evidence="5" id="KW-0131">Cell cycle</keyword>
<evidence type="ECO:0000256" key="5">
    <source>
        <dbReference type="ARBA" id="ARBA00023306"/>
    </source>
</evidence>
<evidence type="ECO:0000256" key="6">
    <source>
        <dbReference type="SAM" id="MobiDB-lite"/>
    </source>
</evidence>
<dbReference type="GO" id="GO:0005634">
    <property type="term" value="C:nucleus"/>
    <property type="evidence" value="ECO:0007669"/>
    <property type="project" value="UniProtKB-SubCell"/>
</dbReference>
<comment type="subcellular location">
    <subcellularLocation>
        <location evidence="1">Nucleus</location>
    </subcellularLocation>
</comment>
<dbReference type="GO" id="GO:0051726">
    <property type="term" value="P:regulation of cell cycle"/>
    <property type="evidence" value="ECO:0007669"/>
    <property type="project" value="InterPro"/>
</dbReference>
<dbReference type="Gene3D" id="4.10.365.10">
    <property type="entry name" value="p27"/>
    <property type="match status" value="1"/>
</dbReference>